<keyword evidence="4" id="KW-1185">Reference proteome</keyword>
<dbReference type="Proteomes" id="UP000261360">
    <property type="component" value="Unplaced"/>
</dbReference>
<evidence type="ECO:0000256" key="1">
    <source>
        <dbReference type="SAM" id="Coils"/>
    </source>
</evidence>
<dbReference type="AlphaFoldDB" id="A0A3B4WMS8"/>
<dbReference type="InterPro" id="IPR038876">
    <property type="entry name" value="ENOX"/>
</dbReference>
<dbReference type="Pfam" id="PF23267">
    <property type="entry name" value="ENOX1"/>
    <property type="match status" value="1"/>
</dbReference>
<dbReference type="InterPro" id="IPR056611">
    <property type="entry name" value="ENOX1/2_dom"/>
</dbReference>
<organism evidence="3 4">
    <name type="scientific">Seriola lalandi dorsalis</name>
    <dbReference type="NCBI Taxonomy" id="1841481"/>
    <lineage>
        <taxon>Eukaryota</taxon>
        <taxon>Metazoa</taxon>
        <taxon>Chordata</taxon>
        <taxon>Craniata</taxon>
        <taxon>Vertebrata</taxon>
        <taxon>Euteleostomi</taxon>
        <taxon>Actinopterygii</taxon>
        <taxon>Neopterygii</taxon>
        <taxon>Teleostei</taxon>
        <taxon>Neoteleostei</taxon>
        <taxon>Acanthomorphata</taxon>
        <taxon>Carangaria</taxon>
        <taxon>Carangiformes</taxon>
        <taxon>Carangidae</taxon>
        <taxon>Seriola</taxon>
    </lineage>
</organism>
<evidence type="ECO:0000313" key="3">
    <source>
        <dbReference type="Ensembl" id="ENSSLDP00000005989.1"/>
    </source>
</evidence>
<dbReference type="GO" id="GO:0009897">
    <property type="term" value="C:external side of plasma membrane"/>
    <property type="evidence" value="ECO:0007669"/>
    <property type="project" value="InterPro"/>
</dbReference>
<keyword evidence="1" id="KW-0175">Coiled coil</keyword>
<dbReference type="Ensembl" id="ENSSLDT00000006193.1">
    <property type="protein sequence ID" value="ENSSLDP00000005989.1"/>
    <property type="gene ID" value="ENSSLDG00000004733.1"/>
</dbReference>
<reference evidence="3" key="2">
    <citation type="submission" date="2025-09" db="UniProtKB">
        <authorList>
            <consortium name="Ensembl"/>
        </authorList>
    </citation>
    <scope>IDENTIFICATION</scope>
</reference>
<feature type="coiled-coil region" evidence="1">
    <location>
        <begin position="157"/>
        <end position="245"/>
    </location>
</feature>
<evidence type="ECO:0000259" key="2">
    <source>
        <dbReference type="Pfam" id="PF23267"/>
    </source>
</evidence>
<dbReference type="GeneTree" id="ENSGT00390000006788"/>
<accession>A0A3B4WMS8</accession>
<feature type="domain" description="Ecto-NOX disulfide-thiol exchanger 1/2" evidence="2">
    <location>
        <begin position="157"/>
        <end position="237"/>
    </location>
</feature>
<proteinExistence type="predicted"/>
<protein>
    <submittedName>
        <fullName evidence="3">Ecto-NOX disulfide-thiol exchanger 2</fullName>
    </submittedName>
</protein>
<dbReference type="PANTHER" id="PTHR16001:SF7">
    <property type="entry name" value="ECTO-NOX DISULFIDE-THIOL EXCHANGER 2"/>
    <property type="match status" value="1"/>
</dbReference>
<evidence type="ECO:0000313" key="4">
    <source>
        <dbReference type="Proteomes" id="UP000261360"/>
    </source>
</evidence>
<name>A0A3B4WMS8_SERLL</name>
<sequence>MEEDRLRPPSPPPIIHYSEHERGELGEEIKDDSKFPEAVRVLLTWLERGEVSRRNANNFYSMIQSSNNHIRRRLKAKEISKTTMAAVLAQFEQIMSVFHAASKQKAWDHFSKAQHNNLDMWHKQVRRLETCTMQLMGIRGEEEMEMSDDDMDSSATNKSLKEENDSLCCQLDANRNEVELKEDNMHSQQLSFLQQALQGMQKQLLRMREELKEREAELERSVEDKQQLKNQIHHLKSGLRSLQTTHTQQVRDKQTHTHTTQGKTLFMWIISTFLHAHPFGVSIECICSYLQCLVIKINLREVGALLSRLPCTFRQELTGVGARLEKCWNFCSFQGIKST</sequence>
<dbReference type="GO" id="GO:0016491">
    <property type="term" value="F:oxidoreductase activity"/>
    <property type="evidence" value="ECO:0007669"/>
    <property type="project" value="InterPro"/>
</dbReference>
<reference evidence="3" key="1">
    <citation type="submission" date="2025-08" db="UniProtKB">
        <authorList>
            <consortium name="Ensembl"/>
        </authorList>
    </citation>
    <scope>IDENTIFICATION</scope>
</reference>
<dbReference type="PANTHER" id="PTHR16001">
    <property type="entry name" value="ECTO-NOX DISULFIDE-THIOL EXCHANGER"/>
    <property type="match status" value="1"/>
</dbReference>
<dbReference type="GO" id="GO:0007624">
    <property type="term" value="P:ultradian rhythm"/>
    <property type="evidence" value="ECO:0007669"/>
    <property type="project" value="InterPro"/>
</dbReference>